<dbReference type="PANTHER" id="PTHR47738:SF1">
    <property type="entry name" value="NITROGEN REGULATORY PROTEIN"/>
    <property type="match status" value="1"/>
</dbReference>
<sequence length="153" mass="17016">MVPDANIGEYLRAGGVYRDIEGDSPFEVFKSLSEKVNLPSEILPVNLYEGLCAREAVLSTAVGNGIAIPHSQQPLLKNPKDQRIFICYLKNPIDMNAMDNKKVQTLIIPLSSSVQSHLQIISLLAQLLSKSDFKKALELKLGLNEIYPLIRRI</sequence>
<gene>
    <name evidence="2" type="ORF">SAMN02745152_01603</name>
</gene>
<protein>
    <submittedName>
        <fullName evidence="2">PTS system, nitrogen regulatory IIA component</fullName>
    </submittedName>
</protein>
<accession>A0A1T4PI23</accession>
<evidence type="ECO:0000313" key="3">
    <source>
        <dbReference type="Proteomes" id="UP000190395"/>
    </source>
</evidence>
<dbReference type="EMBL" id="FUXC01000009">
    <property type="protein sequence ID" value="SJZ91220.1"/>
    <property type="molecule type" value="Genomic_DNA"/>
</dbReference>
<dbReference type="InterPro" id="IPR016152">
    <property type="entry name" value="PTrfase/Anion_transptr"/>
</dbReference>
<dbReference type="PROSITE" id="PS51094">
    <property type="entry name" value="PTS_EIIA_TYPE_2"/>
    <property type="match status" value="1"/>
</dbReference>
<dbReference type="RefSeq" id="WP_078931337.1">
    <property type="nucleotide sequence ID" value="NZ_FUXC01000009.1"/>
</dbReference>
<proteinExistence type="predicted"/>
<dbReference type="Pfam" id="PF00359">
    <property type="entry name" value="PTS_EIIA_2"/>
    <property type="match status" value="1"/>
</dbReference>
<dbReference type="InterPro" id="IPR002178">
    <property type="entry name" value="PTS_EIIA_type-2_dom"/>
</dbReference>
<evidence type="ECO:0000259" key="1">
    <source>
        <dbReference type="PROSITE" id="PS51094"/>
    </source>
</evidence>
<dbReference type="GO" id="GO:0030295">
    <property type="term" value="F:protein kinase activator activity"/>
    <property type="evidence" value="ECO:0007669"/>
    <property type="project" value="TreeGrafter"/>
</dbReference>
<dbReference type="AlphaFoldDB" id="A0A1T4PI23"/>
<dbReference type="GeneID" id="303367835"/>
<name>A0A1T4PI23_9SPIR</name>
<evidence type="ECO:0000313" key="2">
    <source>
        <dbReference type="EMBL" id="SJZ91220.1"/>
    </source>
</evidence>
<dbReference type="PANTHER" id="PTHR47738">
    <property type="entry name" value="PTS SYSTEM FRUCTOSE-LIKE EIIA COMPONENT-RELATED"/>
    <property type="match status" value="1"/>
</dbReference>
<organism evidence="2 3">
    <name type="scientific">Treponema berlinense</name>
    <dbReference type="NCBI Taxonomy" id="225004"/>
    <lineage>
        <taxon>Bacteria</taxon>
        <taxon>Pseudomonadati</taxon>
        <taxon>Spirochaetota</taxon>
        <taxon>Spirochaetia</taxon>
        <taxon>Spirochaetales</taxon>
        <taxon>Treponemataceae</taxon>
        <taxon>Treponema</taxon>
    </lineage>
</organism>
<dbReference type="SUPFAM" id="SSF55804">
    <property type="entry name" value="Phoshotransferase/anion transport protein"/>
    <property type="match status" value="1"/>
</dbReference>
<dbReference type="STRING" id="225004.SAMN02745152_01603"/>
<dbReference type="Gene3D" id="3.40.930.10">
    <property type="entry name" value="Mannitol-specific EII, Chain A"/>
    <property type="match status" value="1"/>
</dbReference>
<reference evidence="2 3" key="1">
    <citation type="submission" date="2017-02" db="EMBL/GenBank/DDBJ databases">
        <authorList>
            <person name="Peterson S.W."/>
        </authorList>
    </citation>
    <scope>NUCLEOTIDE SEQUENCE [LARGE SCALE GENOMIC DNA]</scope>
    <source>
        <strain evidence="2 3">ATCC BAA-909</strain>
    </source>
</reference>
<dbReference type="InterPro" id="IPR051541">
    <property type="entry name" value="PTS_SugarTrans_NitroReg"/>
</dbReference>
<keyword evidence="3" id="KW-1185">Reference proteome</keyword>
<feature type="domain" description="PTS EIIA type-2" evidence="1">
    <location>
        <begin position="9"/>
        <end position="153"/>
    </location>
</feature>
<dbReference type="Proteomes" id="UP000190395">
    <property type="component" value="Unassembled WGS sequence"/>
</dbReference>
<dbReference type="OrthoDB" id="95460at2"/>